<evidence type="ECO:0000256" key="1">
    <source>
        <dbReference type="SAM" id="Phobius"/>
    </source>
</evidence>
<dbReference type="InterPro" id="IPR021517">
    <property type="entry name" value="DUF3180"/>
</dbReference>
<feature type="transmembrane region" description="Helical" evidence="1">
    <location>
        <begin position="133"/>
        <end position="152"/>
    </location>
</feature>
<dbReference type="AlphaFoldDB" id="A0A495JYN5"/>
<name>A0A495JYN5_WILMA</name>
<reference evidence="2 3" key="1">
    <citation type="submission" date="2018-10" db="EMBL/GenBank/DDBJ databases">
        <title>Sequencing the genomes of 1000 actinobacteria strains.</title>
        <authorList>
            <person name="Klenk H.-P."/>
        </authorList>
    </citation>
    <scope>NUCLEOTIDE SEQUENCE [LARGE SCALE GENOMIC DNA]</scope>
    <source>
        <strain evidence="2 3">DSM 44343</strain>
    </source>
</reference>
<keyword evidence="1" id="KW-0812">Transmembrane</keyword>
<dbReference type="Proteomes" id="UP000274762">
    <property type="component" value="Unassembled WGS sequence"/>
</dbReference>
<keyword evidence="1" id="KW-0472">Membrane</keyword>
<gene>
    <name evidence="2" type="ORF">DFJ75_0791</name>
</gene>
<feature type="transmembrane region" description="Helical" evidence="1">
    <location>
        <begin position="90"/>
        <end position="113"/>
    </location>
</feature>
<evidence type="ECO:0000313" key="3">
    <source>
        <dbReference type="Proteomes" id="UP000274762"/>
    </source>
</evidence>
<comment type="caution">
    <text evidence="2">The sequence shown here is derived from an EMBL/GenBank/DDBJ whole genome shotgun (WGS) entry which is preliminary data.</text>
</comment>
<dbReference type="EMBL" id="RBKV01000001">
    <property type="protein sequence ID" value="RKR94001.1"/>
    <property type="molecule type" value="Genomic_DNA"/>
</dbReference>
<organism evidence="2 3">
    <name type="scientific">Williamsia marianensis</name>
    <dbReference type="NCBI Taxonomy" id="85044"/>
    <lineage>
        <taxon>Bacteria</taxon>
        <taxon>Bacillati</taxon>
        <taxon>Actinomycetota</taxon>
        <taxon>Actinomycetes</taxon>
        <taxon>Mycobacteriales</taxon>
        <taxon>Nocardiaceae</taxon>
        <taxon>Williamsia</taxon>
    </lineage>
</organism>
<dbReference type="Pfam" id="PF11377">
    <property type="entry name" value="DUF3180"/>
    <property type="match status" value="1"/>
</dbReference>
<keyword evidence="1" id="KW-1133">Transmembrane helix</keyword>
<proteinExistence type="predicted"/>
<evidence type="ECO:0000313" key="2">
    <source>
        <dbReference type="EMBL" id="RKR94001.1"/>
    </source>
</evidence>
<sequence length="168" mass="17550">MTSRKSDPGSDNAMGPTRVRDLAMLAVVVAVVVFLVVRVSYGSLPPLPLLAGIVLYVLAALEVVIAFVVRARVNDREIGSHSGQLHPITAARVLALAKASAILGALAVGVWTGTLAYLLTRQDDLAAADHDRPGTIVGLIGGVLLVGAALWLEYCCRTPDDPSDDLAT</sequence>
<feature type="transmembrane region" description="Helical" evidence="1">
    <location>
        <begin position="47"/>
        <end position="69"/>
    </location>
</feature>
<accession>A0A495JYN5</accession>
<protein>
    <submittedName>
        <fullName evidence="2">Uncharacterized protein DUF3180</fullName>
    </submittedName>
</protein>
<feature type="transmembrane region" description="Helical" evidence="1">
    <location>
        <begin position="21"/>
        <end position="41"/>
    </location>
</feature>